<name>F3L4K6_9GAMM</name>
<dbReference type="InterPro" id="IPR043128">
    <property type="entry name" value="Rev_trsase/Diguanyl_cyclase"/>
</dbReference>
<dbReference type="AlphaFoldDB" id="F3L4K6"/>
<dbReference type="Gene3D" id="3.20.20.450">
    <property type="entry name" value="EAL domain"/>
    <property type="match status" value="1"/>
</dbReference>
<comment type="caution">
    <text evidence="3">The sequence shown here is derived from an EMBL/GenBank/DDBJ whole genome shotgun (WGS) entry which is preliminary data.</text>
</comment>
<evidence type="ECO:0000256" key="1">
    <source>
        <dbReference type="SAM" id="MobiDB-lite"/>
    </source>
</evidence>
<proteinExistence type="predicted"/>
<dbReference type="PROSITE" id="PS50883">
    <property type="entry name" value="EAL"/>
    <property type="match status" value="1"/>
</dbReference>
<dbReference type="PANTHER" id="PTHR33121">
    <property type="entry name" value="CYCLIC DI-GMP PHOSPHODIESTERASE PDEF"/>
    <property type="match status" value="1"/>
</dbReference>
<feature type="transmembrane region" description="Helical" evidence="2">
    <location>
        <begin position="12"/>
        <end position="31"/>
    </location>
</feature>
<dbReference type="Gene3D" id="6.20.270.20">
    <property type="entry name" value="LapD/MoxY periplasmic domain"/>
    <property type="match status" value="1"/>
</dbReference>
<dbReference type="InterPro" id="IPR042461">
    <property type="entry name" value="LapD_MoxY_peri_C"/>
</dbReference>
<dbReference type="Proteomes" id="UP000005615">
    <property type="component" value="Unassembled WGS sequence"/>
</dbReference>
<feature type="transmembrane region" description="Helical" evidence="2">
    <location>
        <begin position="149"/>
        <end position="171"/>
    </location>
</feature>
<dbReference type="EMBL" id="AEIG01000085">
    <property type="protein sequence ID" value="EGG28745.1"/>
    <property type="molecule type" value="Genomic_DNA"/>
</dbReference>
<dbReference type="STRING" id="2518989.IMCC3088_2607"/>
<dbReference type="RefSeq" id="WP_009576763.1">
    <property type="nucleotide sequence ID" value="NZ_AEIG01000085.1"/>
</dbReference>
<sequence>MLALSLTQRIWLIVVAAMLTVFVGISVFSTLHTREHLQEQINDQNSDAAAVLAGALARVSGGGPELEKVVDNQFNLGHYSLIRVEDGSGKVVYQRQRSLDSVTPDAFSSLLHLTVEQGEALILGEWSSLKRVVIETDPTFASSLLWDNILRILIFCSVASLILGFSGIALIKLQTRGLRPLQDHAEAIANRQFETRPLPPIAEYRPLAEALNILADKVRLILQQDARKLEKWNLESQTDKITGLMNREPFLGTLKEQLKRQGQEQTGVLALVRIMDLAALNRAQGRVVMDNLIREMGLALRRLTLRMGGWSAGRLNGSDFAILCPSTDDVPFSAQQIHETMMNVVAQQGLEDAIRMPGSACAVKHKDTIGSLLTCLDACLAENESATVPQMTLTEVSTEQVSSANETVGQWRETLDRAFAEKLFYLGDFPVVDAEGDFVHIEAPVRIGLDDYEYTAADFLPWVSRLNLSQNLDKVVIELALQKIQVTGRDVCINFSFSALTDSSFAEWLVSRLKENDMWASKLWIEFQETVVFRNLDAFKQLAAALKDSGVKLGVEHAGYQIAQMGKLNRIGVDYLKIDSAFVRDIQQNPANQKLVRNLVELLDALNIRVFSEGVASIDEWKALVRTGVNGFTGPAVTNIIAPTPSKEAETPANEDRATEDKAPIEFNQ</sequence>
<evidence type="ECO:0000313" key="3">
    <source>
        <dbReference type="EMBL" id="EGG28745.1"/>
    </source>
</evidence>
<accession>F3L4K6</accession>
<dbReference type="Gene3D" id="3.30.110.200">
    <property type="match status" value="1"/>
</dbReference>
<dbReference type="InterPro" id="IPR001633">
    <property type="entry name" value="EAL_dom"/>
</dbReference>
<dbReference type="SUPFAM" id="SSF141868">
    <property type="entry name" value="EAL domain-like"/>
    <property type="match status" value="1"/>
</dbReference>
<dbReference type="OrthoDB" id="5894408at2"/>
<dbReference type="Pfam" id="PF00990">
    <property type="entry name" value="GGDEF"/>
    <property type="match status" value="1"/>
</dbReference>
<dbReference type="InterPro" id="IPR029787">
    <property type="entry name" value="Nucleotide_cyclase"/>
</dbReference>
<dbReference type="PANTHER" id="PTHR33121:SF79">
    <property type="entry name" value="CYCLIC DI-GMP PHOSPHODIESTERASE PDED-RELATED"/>
    <property type="match status" value="1"/>
</dbReference>
<gene>
    <name evidence="3" type="ORF">IMCC3088_2607</name>
</gene>
<feature type="compositionally biased region" description="Basic and acidic residues" evidence="1">
    <location>
        <begin position="647"/>
        <end position="669"/>
    </location>
</feature>
<keyword evidence="4" id="KW-1185">Reference proteome</keyword>
<dbReference type="PROSITE" id="PS50885">
    <property type="entry name" value="HAMP"/>
    <property type="match status" value="1"/>
</dbReference>
<dbReference type="Gene3D" id="3.30.70.270">
    <property type="match status" value="1"/>
</dbReference>
<evidence type="ECO:0000313" key="4">
    <source>
        <dbReference type="Proteomes" id="UP000005615"/>
    </source>
</evidence>
<dbReference type="Pfam" id="PF00563">
    <property type="entry name" value="EAL"/>
    <property type="match status" value="1"/>
</dbReference>
<keyword evidence="2" id="KW-1133">Transmembrane helix</keyword>
<dbReference type="GO" id="GO:0071111">
    <property type="term" value="F:cyclic-guanylate-specific phosphodiesterase activity"/>
    <property type="evidence" value="ECO:0007669"/>
    <property type="project" value="InterPro"/>
</dbReference>
<dbReference type="eggNOG" id="COG5001">
    <property type="taxonomic scope" value="Bacteria"/>
</dbReference>
<dbReference type="SMART" id="SM00267">
    <property type="entry name" value="GGDEF"/>
    <property type="match status" value="1"/>
</dbReference>
<dbReference type="CDD" id="cd01948">
    <property type="entry name" value="EAL"/>
    <property type="match status" value="1"/>
</dbReference>
<dbReference type="GO" id="GO:0016020">
    <property type="term" value="C:membrane"/>
    <property type="evidence" value="ECO:0007669"/>
    <property type="project" value="InterPro"/>
</dbReference>
<dbReference type="InterPro" id="IPR035919">
    <property type="entry name" value="EAL_sf"/>
</dbReference>
<dbReference type="SMART" id="SM00052">
    <property type="entry name" value="EAL"/>
    <property type="match status" value="1"/>
</dbReference>
<dbReference type="InterPro" id="IPR050706">
    <property type="entry name" value="Cyclic-di-GMP_PDE-like"/>
</dbReference>
<keyword evidence="2" id="KW-0812">Transmembrane</keyword>
<keyword evidence="2" id="KW-0472">Membrane</keyword>
<evidence type="ECO:0000256" key="2">
    <source>
        <dbReference type="SAM" id="Phobius"/>
    </source>
</evidence>
<dbReference type="InterPro" id="IPR003660">
    <property type="entry name" value="HAMP_dom"/>
</dbReference>
<dbReference type="InterPro" id="IPR032244">
    <property type="entry name" value="LapD_MoxY_N"/>
</dbReference>
<feature type="region of interest" description="Disordered" evidence="1">
    <location>
        <begin position="642"/>
        <end position="669"/>
    </location>
</feature>
<dbReference type="InterPro" id="IPR000160">
    <property type="entry name" value="GGDEF_dom"/>
</dbReference>
<reference evidence="3 4" key="1">
    <citation type="journal article" date="2011" name="J. Bacteriol.">
        <title>Genome sequence of strain IMCC3088, a proteorhodopsin-containing marine bacterium belonging to the OM60/NOR5 clade.</title>
        <authorList>
            <person name="Jang Y."/>
            <person name="Oh H.M."/>
            <person name="Kang I."/>
            <person name="Lee K."/>
            <person name="Yang S.J."/>
            <person name="Cho J.C."/>
        </authorList>
    </citation>
    <scope>NUCLEOTIDE SEQUENCE [LARGE SCALE GENOMIC DNA]</scope>
    <source>
        <strain evidence="3 4">IMCC3088</strain>
    </source>
</reference>
<organism evidence="3 4">
    <name type="scientific">Aequoribacter fuscus</name>
    <dbReference type="NCBI Taxonomy" id="2518989"/>
    <lineage>
        <taxon>Bacteria</taxon>
        <taxon>Pseudomonadati</taxon>
        <taxon>Pseudomonadota</taxon>
        <taxon>Gammaproteobacteria</taxon>
        <taxon>Cellvibrionales</taxon>
        <taxon>Halieaceae</taxon>
        <taxon>Aequoribacter</taxon>
    </lineage>
</organism>
<dbReference type="GO" id="GO:0007165">
    <property type="term" value="P:signal transduction"/>
    <property type="evidence" value="ECO:0007669"/>
    <property type="project" value="InterPro"/>
</dbReference>
<dbReference type="Pfam" id="PF16448">
    <property type="entry name" value="LapD_MoxY_N"/>
    <property type="match status" value="1"/>
</dbReference>
<dbReference type="SUPFAM" id="SSF55073">
    <property type="entry name" value="Nucleotide cyclase"/>
    <property type="match status" value="1"/>
</dbReference>
<protein>
    <submittedName>
        <fullName evidence="3">Cyclic diguanylate phosphodiesterase domain protein</fullName>
    </submittedName>
</protein>